<dbReference type="GeneID" id="65129080"/>
<protein>
    <submittedName>
        <fullName evidence="1">DNA polymerase</fullName>
    </submittedName>
</protein>
<dbReference type="Proteomes" id="UP000594037">
    <property type="component" value="Segment"/>
</dbReference>
<evidence type="ECO:0000313" key="1">
    <source>
        <dbReference type="EMBL" id="QOR58602.1"/>
    </source>
</evidence>
<dbReference type="RefSeq" id="YP_010110760.1">
    <property type="nucleotide sequence ID" value="NC_055874.1"/>
</dbReference>
<organism evidence="1 2">
    <name type="scientific">uncultured phage cr3_1</name>
    <dbReference type="NCBI Taxonomy" id="2772065"/>
    <lineage>
        <taxon>Viruses</taxon>
        <taxon>Duplodnaviria</taxon>
        <taxon>Heunggongvirae</taxon>
        <taxon>Uroviricota</taxon>
        <taxon>Caudoviricetes</taxon>
        <taxon>Crassvirales</taxon>
        <taxon>Intestiviridae</taxon>
        <taxon>Crudevirinae</taxon>
        <taxon>Diorhovirus</taxon>
        <taxon>Diorhovirus intestinalis</taxon>
    </lineage>
</organism>
<reference evidence="1 2" key="1">
    <citation type="submission" date="2020-07" db="EMBL/GenBank/DDBJ databases">
        <title>Taxonomic proposal: Crassvirales, a new order of highly abundant and diverse bacterial viruses.</title>
        <authorList>
            <person name="Shkoporov A.N."/>
            <person name="Stockdale S.R."/>
            <person name="Guerin E."/>
            <person name="Ross R.P."/>
            <person name="Hill C."/>
        </authorList>
    </citation>
    <scope>NUCLEOTIDE SEQUENCE [LARGE SCALE GENOMIC DNA]</scope>
</reference>
<evidence type="ECO:0000313" key="2">
    <source>
        <dbReference type="Proteomes" id="UP000594037"/>
    </source>
</evidence>
<proteinExistence type="predicted"/>
<name>A0A7M1RXK6_9CAUD</name>
<sequence>MYLEDLKKGYDMPIVAEAVVNYFLYKIPVMDTLYKAKNILDFCKTQNIGKQFHVEETIVENGNIIRKVSQRNCRFYVSNNGTIVEKVNPLANIRNKLCAGYKCTILNSLDDKDISLRDINYQYYFNEAMKIINPIKLGISPSQKGDPIHRTKSGKALLKKYSGITQTLFDEDGGS</sequence>
<accession>A0A7M1RXK6</accession>
<dbReference type="EMBL" id="MT774381">
    <property type="protein sequence ID" value="QOR58602.1"/>
    <property type="molecule type" value="Genomic_DNA"/>
</dbReference>
<dbReference type="KEGG" id="vg:65129080"/>
<keyword evidence="2" id="KW-1185">Reference proteome</keyword>